<dbReference type="InterPro" id="IPR013096">
    <property type="entry name" value="Cupin_2"/>
</dbReference>
<dbReference type="SUPFAM" id="SSF56801">
    <property type="entry name" value="Acetyl-CoA synthetase-like"/>
    <property type="match status" value="1"/>
</dbReference>
<evidence type="ECO:0000259" key="3">
    <source>
        <dbReference type="Pfam" id="PF07883"/>
    </source>
</evidence>
<dbReference type="PANTHER" id="PTHR42921:SF4">
    <property type="entry name" value="ACETOACETYL-COA SYNTHASE (AFU_ORTHOLOGUE AFUA_8G04770)"/>
    <property type="match status" value="1"/>
</dbReference>
<dbReference type="Proteomes" id="UP000530670">
    <property type="component" value="Unassembled WGS sequence"/>
</dbReference>
<dbReference type="InterPro" id="IPR011051">
    <property type="entry name" value="RmlC_Cupin_sf"/>
</dbReference>
<gene>
    <name evidence="5" type="ORF">FTJAE_13882</name>
</gene>
<protein>
    <submittedName>
        <fullName evidence="5">Acetoacetate ligase</fullName>
    </submittedName>
</protein>
<comment type="similarity">
    <text evidence="1">Belongs to the ATP-dependent AMP-binding enzyme family.</text>
</comment>
<evidence type="ECO:0000313" key="6">
    <source>
        <dbReference type="Proteomes" id="UP000530670"/>
    </source>
</evidence>
<proteinExistence type="inferred from homology"/>
<dbReference type="PROSITE" id="PS00455">
    <property type="entry name" value="AMP_BINDING"/>
    <property type="match status" value="1"/>
</dbReference>
<keyword evidence="5" id="KW-0436">Ligase</keyword>
<dbReference type="CDD" id="cd02215">
    <property type="entry name" value="cupin_QDO_N_C"/>
    <property type="match status" value="1"/>
</dbReference>
<dbReference type="Pfam" id="PF16177">
    <property type="entry name" value="ACAS_N"/>
    <property type="match status" value="1"/>
</dbReference>
<keyword evidence="6" id="KW-1185">Reference proteome</keyword>
<dbReference type="OrthoDB" id="10253869at2759"/>
<feature type="domain" description="Acetyl-coenzyme A synthetase N-terminal" evidence="4">
    <location>
        <begin position="418"/>
        <end position="476"/>
    </location>
</feature>
<name>A0A8H5QGG9_9HYPO</name>
<dbReference type="InterPro" id="IPR000873">
    <property type="entry name" value="AMP-dep_synth/lig_dom"/>
</dbReference>
<dbReference type="InterPro" id="IPR045851">
    <property type="entry name" value="AMP-bd_C_sf"/>
</dbReference>
<evidence type="ECO:0000259" key="2">
    <source>
        <dbReference type="Pfam" id="PF00501"/>
    </source>
</evidence>
<dbReference type="InterPro" id="IPR020845">
    <property type="entry name" value="AMP-binding_CS"/>
</dbReference>
<organism evidence="5 6">
    <name type="scientific">Fusarium tjaetaba</name>
    <dbReference type="NCBI Taxonomy" id="1567544"/>
    <lineage>
        <taxon>Eukaryota</taxon>
        <taxon>Fungi</taxon>
        <taxon>Dikarya</taxon>
        <taxon>Ascomycota</taxon>
        <taxon>Pezizomycotina</taxon>
        <taxon>Sordariomycetes</taxon>
        <taxon>Hypocreomycetidae</taxon>
        <taxon>Hypocreales</taxon>
        <taxon>Nectriaceae</taxon>
        <taxon>Fusarium</taxon>
        <taxon>Fusarium fujikuroi species complex</taxon>
    </lineage>
</organism>
<dbReference type="Pfam" id="PF00501">
    <property type="entry name" value="AMP-binding"/>
    <property type="match status" value="1"/>
</dbReference>
<evidence type="ECO:0000259" key="4">
    <source>
        <dbReference type="Pfam" id="PF16177"/>
    </source>
</evidence>
<dbReference type="GO" id="GO:0030729">
    <property type="term" value="F:acetoacetate-CoA ligase activity"/>
    <property type="evidence" value="ECO:0007669"/>
    <property type="project" value="TreeGrafter"/>
</dbReference>
<dbReference type="Gene3D" id="3.40.50.12780">
    <property type="entry name" value="N-terminal domain of ligase-like"/>
    <property type="match status" value="1"/>
</dbReference>
<sequence>MTTESEPTIQRLSAPPGNPNEPYVVPCFEGELWTIPASNSVMRMLVTGHETNKTFAVVGTGGLEDEPVPFHYHDVAHDIFLCLKGRVRVWAEDQARELGPGDFASVPPGTVHRYHMPYRYHTEVVGLIIPGDWEEYFRFISERYAGSLFPTNDRRDRAKILFPKLMAASDQFDMTIVPEKQAFEPQPWDGSENKLPGAMAKGGYFLRDGEGDRWELCGTVVRPMATLKETGDKFTVYDISSSIHFNKTSFKWAVQFKDTHHAVYALMGKWALIVGNKTSELAAGETGFVPAGCAFRLEPSAAYARAYVFANGGGYGQVLTSLGTLYDDILVPQLDQVKKWTQDIAGIQSLEKETDPSNLISTKTLNRASIRIMSPQLVIETDFSSSEELWRPSSMEATSMWRFMQNVNQKRHKAMKTYQDLYNWSVGPDSTQFWADLWDEARLIHEGTYTQVVDETERMDKIPRWFQGIKLNFAENILYSADPKDASRSITLGKEDDKIALIAAREPTVSEKTSQPIISGSIEVTWGHLRRRVALTAGALRARGCRRGDRVAAVASNSIDTLVLLLATTAIGSIFSSMSTDLGAPAILDRLGQIQPRLIFVDDIAIYNGKTMDLSQLSIQLLDGLTAQTEFEGVIIQSVSGDTSPLSQEMQAMNQRSTAKWSPFEVLRDFLSRGSNSETNSAPFERLDFCEPFLIVYSSGTTGKPKCITHSTGGVLLNAIKEGHLHQNYGPDTICLNFSSVGLKKKTLSSRIKIQVTNGVPKTSWIVYILTVVVLLHGSRIVLYDGSPLFPDCQSFIRLLERQRVTDFGTSPRWLASCQKQNVSPRAIADLSSLRTVTSTGMVLTDDQFKWFYNDAFPPHVQLCNVSVPPHVQLCNVSGGTDMAGALAMNNPLTPVFLGGFQCRPLGMAVNAYELSQGSNSEDLEAPEKRVPIVEGEPGELVVTKPFPNMPPFFWGDADGREYFRAYFNVFDSVWRHGDVIKINKATGRVFILSRSDGILNPDGIRFGPSDIYSVVESKFTSQIQDSVCVGARLSRESQSEIVILFVVTKPGHKLTHYLDAQLRKEILKAYSKRHVPGTIVEVPEIPITRNGKKAEVIVKQIVSGQTITSASGLANPESLEAFKKFAAQMTSGAQRKESKL</sequence>
<dbReference type="EMBL" id="JAAQRI010000490">
    <property type="protein sequence ID" value="KAF5613643.1"/>
    <property type="molecule type" value="Genomic_DNA"/>
</dbReference>
<dbReference type="RefSeq" id="XP_037199100.1">
    <property type="nucleotide sequence ID" value="XM_037347066.1"/>
</dbReference>
<dbReference type="Gene3D" id="3.30.300.30">
    <property type="match status" value="1"/>
</dbReference>
<dbReference type="AlphaFoldDB" id="A0A8H5QGG9"/>
<reference evidence="5 6" key="1">
    <citation type="submission" date="2020-05" db="EMBL/GenBank/DDBJ databases">
        <title>Identification and distribution of gene clusters putatively required for synthesis of sphingolipid metabolism inhibitors in phylogenetically diverse species of the filamentous fungus Fusarium.</title>
        <authorList>
            <person name="Kim H.-S."/>
            <person name="Busman M."/>
            <person name="Brown D.W."/>
            <person name="Divon H."/>
            <person name="Uhlig S."/>
            <person name="Proctor R.H."/>
        </authorList>
    </citation>
    <scope>NUCLEOTIDE SEQUENCE [LARGE SCALE GENOMIC DNA]</scope>
    <source>
        <strain evidence="5 6">NRRL 66243</strain>
    </source>
</reference>
<comment type="caution">
    <text evidence="5">The sequence shown here is derived from an EMBL/GenBank/DDBJ whole genome shotgun (WGS) entry which is preliminary data.</text>
</comment>
<dbReference type="InterPro" id="IPR032387">
    <property type="entry name" value="ACAS_N"/>
</dbReference>
<dbReference type="InterPro" id="IPR014710">
    <property type="entry name" value="RmlC-like_jellyroll"/>
</dbReference>
<dbReference type="PANTHER" id="PTHR42921">
    <property type="entry name" value="ACETOACETYL-COA SYNTHETASE"/>
    <property type="match status" value="1"/>
</dbReference>
<evidence type="ECO:0000256" key="1">
    <source>
        <dbReference type="ARBA" id="ARBA00006432"/>
    </source>
</evidence>
<feature type="domain" description="AMP-dependent synthetase/ligase" evidence="2">
    <location>
        <begin position="519"/>
        <end position="855"/>
    </location>
</feature>
<evidence type="ECO:0000313" key="5">
    <source>
        <dbReference type="EMBL" id="KAF5613643.1"/>
    </source>
</evidence>
<dbReference type="SUPFAM" id="SSF51182">
    <property type="entry name" value="RmlC-like cupins"/>
    <property type="match status" value="1"/>
</dbReference>
<feature type="domain" description="Cupin type-2" evidence="3">
    <location>
        <begin position="68"/>
        <end position="116"/>
    </location>
</feature>
<dbReference type="GeneID" id="59299336"/>
<dbReference type="Gene3D" id="2.60.120.10">
    <property type="entry name" value="Jelly Rolls"/>
    <property type="match status" value="2"/>
</dbReference>
<dbReference type="Pfam" id="PF07883">
    <property type="entry name" value="Cupin_2"/>
    <property type="match status" value="1"/>
</dbReference>
<accession>A0A8H5QGG9</accession>
<dbReference type="InterPro" id="IPR042099">
    <property type="entry name" value="ANL_N_sf"/>
</dbReference>